<dbReference type="GO" id="GO:0016491">
    <property type="term" value="F:oxidoreductase activity"/>
    <property type="evidence" value="ECO:0007669"/>
    <property type="project" value="InterPro"/>
</dbReference>
<dbReference type="InterPro" id="IPR005225">
    <property type="entry name" value="Small_GTP-bd"/>
</dbReference>
<evidence type="ECO:0000259" key="15">
    <source>
        <dbReference type="Pfam" id="PF08407"/>
    </source>
</evidence>
<feature type="transmembrane region" description="Helical" evidence="13">
    <location>
        <begin position="2068"/>
        <end position="2084"/>
    </location>
</feature>
<dbReference type="GO" id="GO:0071555">
    <property type="term" value="P:cell wall organization"/>
    <property type="evidence" value="ECO:0007669"/>
    <property type="project" value="UniProtKB-KW"/>
</dbReference>
<organism evidence="16 17">
    <name type="scientific">Ceratobasidium theobromae</name>
    <dbReference type="NCBI Taxonomy" id="1582974"/>
    <lineage>
        <taxon>Eukaryota</taxon>
        <taxon>Fungi</taxon>
        <taxon>Dikarya</taxon>
        <taxon>Basidiomycota</taxon>
        <taxon>Agaricomycotina</taxon>
        <taxon>Agaricomycetes</taxon>
        <taxon>Cantharellales</taxon>
        <taxon>Ceratobasidiaceae</taxon>
        <taxon>Ceratobasidium</taxon>
    </lineage>
</organism>
<feature type="transmembrane region" description="Helical" evidence="13">
    <location>
        <begin position="736"/>
        <end position="756"/>
    </location>
</feature>
<comment type="subcellular location">
    <subcellularLocation>
        <location evidence="1">Cell membrane</location>
        <topology evidence="1">Lipid-anchor</topology>
    </subcellularLocation>
</comment>
<feature type="region of interest" description="Disordered" evidence="12">
    <location>
        <begin position="947"/>
        <end position="1048"/>
    </location>
</feature>
<feature type="domain" description="Chitin synthase N-terminal" evidence="15">
    <location>
        <begin position="1103"/>
        <end position="1171"/>
    </location>
</feature>
<dbReference type="CDD" id="cd03507">
    <property type="entry name" value="Delta12-FADS-like"/>
    <property type="match status" value="2"/>
</dbReference>
<keyword evidence="5" id="KW-0547">Nucleotide-binding</keyword>
<evidence type="ECO:0000256" key="6">
    <source>
        <dbReference type="ARBA" id="ARBA00022989"/>
    </source>
</evidence>
<feature type="region of interest" description="Disordered" evidence="12">
    <location>
        <begin position="1060"/>
        <end position="1086"/>
    </location>
</feature>
<dbReference type="InterPro" id="IPR005804">
    <property type="entry name" value="FA_desaturase_dom"/>
</dbReference>
<dbReference type="FunFam" id="3.40.50.300:FF:000329">
    <property type="entry name" value="GTP-binding protein rhoA"/>
    <property type="match status" value="1"/>
</dbReference>
<keyword evidence="4" id="KW-0488">Methylation</keyword>
<keyword evidence="10" id="KW-0636">Prenylation</keyword>
<comment type="similarity">
    <text evidence="2">Belongs to the small GTPase superfamily. Rho family.</text>
</comment>
<accession>A0A5N5QGQ8</accession>
<reference evidence="16 17" key="1">
    <citation type="journal article" date="2019" name="Fungal Biol. Biotechnol.">
        <title>Draft genome sequence of fastidious pathogen Ceratobasidium theobromae, which causes vascular-streak dieback in Theobroma cacao.</title>
        <authorList>
            <person name="Ali S.S."/>
            <person name="Asman A."/>
            <person name="Shao J."/>
            <person name="Firmansyah A.P."/>
            <person name="Susilo A.W."/>
            <person name="Rosmana A."/>
            <person name="McMahon P."/>
            <person name="Junaid M."/>
            <person name="Guest D."/>
            <person name="Kheng T.Y."/>
            <person name="Meinhardt L.W."/>
            <person name="Bailey B.A."/>
        </authorList>
    </citation>
    <scope>NUCLEOTIDE SEQUENCE [LARGE SCALE GENOMIC DNA]</scope>
    <source>
        <strain evidence="16 17">CT2</strain>
    </source>
</reference>
<keyword evidence="3" id="KW-1003">Cell membrane</keyword>
<name>A0A5N5QGQ8_9AGAM</name>
<evidence type="ECO:0000256" key="9">
    <source>
        <dbReference type="ARBA" id="ARBA00023288"/>
    </source>
</evidence>
<feature type="transmembrane region" description="Helical" evidence="13">
    <location>
        <begin position="298"/>
        <end position="315"/>
    </location>
</feature>
<feature type="transmembrane region" description="Helical" evidence="13">
    <location>
        <begin position="2117"/>
        <end position="2136"/>
    </location>
</feature>
<feature type="transmembrane region" description="Helical" evidence="13">
    <location>
        <begin position="2090"/>
        <end position="2110"/>
    </location>
</feature>
<dbReference type="SMART" id="SM00173">
    <property type="entry name" value="RAS"/>
    <property type="match status" value="1"/>
</dbReference>
<dbReference type="GO" id="GO:0004100">
    <property type="term" value="F:chitin synthase activity"/>
    <property type="evidence" value="ECO:0007669"/>
    <property type="project" value="InterPro"/>
</dbReference>
<feature type="transmembrane region" description="Helical" evidence="13">
    <location>
        <begin position="1637"/>
        <end position="1656"/>
    </location>
</feature>
<sequence>MAMSLTHRKNVANKQAAIADADKLTGPEKFIVPELTVKDVLSVIPPHCFNRSALRSFSYIAMDVGLIAAIYRAASTIIPKMNPVDLPALASVPYVYPIGRFLGWQVYGYATGLVATGLWVIAHECGHQAFSESKLLNNTVGWVLHSALGVPYHSWRITHARHHASTSHMSNDQVFVPKSRSQRGLPPLDPAKEDLAGSRVDEKVQDELWDALGDSPLGAAGWVFAQLLFGWPMYLITNASGQKSYPKGTNHFTPGMPLFQPHQFTNILISDLGIFFWLAGIATWVYTRGLLECLTLYIVPYLWVNHWLVLITFLQHTDPLLPHYRASSFTFTRGALSTLDRNLLGGPGIIGSITGWLGATLTHGISETHVAHHVASKIPHYNAWEASRHLKARLASAGYDHEGRPGTWGEALRVWRECKFVEDEGEVVFYKNARGFAARTAVFANEGISDSGQGRAIPISLTMGVRQKTKPDAKSLALDGPEKFIVPELTVKDCLSVIPAHCFERSAPRSLSYVAMDFALLGAFYYTATTGIPRINPVDLPTRLAPWTYPVARFIAWQVYGVAAGLVGTGLWIIAHECGHQAFSTSKTLNNSVGWVLHSALGVPYHSWRISHAKHHAATSHCTRDEAYVPRTRSEKGLPRIDEVQGELWDALGESPGGAALGVFALLLFGWPLYLLANISGQRSYPKWTNHFVPKAPLFAPHQFWQIVWSDVGIFLWLGGIGWWSATRGFGEVFRVYLVPYLWVNHWLILITFLQVSNSGLFKLVLMVFQHTDPLLPHYRAPAFTFTRGALSTLDRNLLGGDGLIGSITGWLGATLTHGISETHVLHHVCSKIPHYHAWEASTHLKARLARAGYSHQGRPGTWAEVYRVWRECKVGCVVKLECADELQFIEDEGDVVFYKNARGVAVRRAVFASEGSDSGVDDERYGHPLSPPPPADMYHFNTFNNAGPPPAATPNPYGANAYPQAATPNPYPHSTTPFQHPYPPPTHTPLQQPYSTPNPFDRPPSAYSVGAGHSYADPYATPSTYPIQEEHTGYPQTYTATPGPSLSRVQLQDEYDATRDEDDLGNTPLLNPHVSLPAESDEEDQTNVHYGAIPQRQPRRYKTIKKVPLYHGNFVIDTPVPSKLLDMCALKNEREFTHMRYTAATCDPNDFLEEKYTLRQRLYDPPRRTELFIVMTMYNEDEQLFTRTMHGVMQNVKHLCERKRSKMWADGGWKRVVVCVVSDGRMKINSRTLSTIAAMGVYQDGVAKNVVDKKPVTAHIYEYTTQISVTPSMRIEGAERGTVPCQIIFCLKEKNQKKINSHRWFFNAFGRVLEPNVCVLLDVGTRPGPTSIYHLWKAFDLNSNVGGACGEIVADKGKLGRNLLNPLVAAQNFEYKMSNILDKPLESVFGYITVLPGAFSAYRYIALQNDSTGQGPLQKYFLGEKMHGADADIFTANMYLAEDRLVSKLGGSWTLHYVKSAYAVTDVPDQVPELVSQRRRWLNGSFFAAIHSTVKFNYLYRSSHSFARKAWIHLELFYQTYNLFFSWFALGNYYIAFVILTQSMAQIGPKALGYLNIVLNYFYLGMLVMCFLLALGNRPQGSQLGYTMAFIGFAIITVYMTVAAFYLAVKSIQDIAAADGPITFGDFFSNSIFRNVVLSIAATLGLYIVASLLFLEPWHMITSFVQYLMIAPSYINVLNVYAFANVHDVSWGTKGDNKVSKDLGVVATGKDGETVEASVPTDQRDINAAYEDAMAVLNSKPPVVEQKRDAATKQEDYYRTFRTNVLLSWTLSNALLGAVVTSATTTHPGAVGGYMSFILFSVAALAAFRFVGSTAYMMVHGPAGSLGCVEMAGGASIQTTTTMSEIRRKLVIVGDGACGKTCLLIVFSKGTFPEVYVPTVFENYVADVEVDGKRVELALWDTAGQEDYDRLRPLSYPDSHVILICFAVDSPDSLDNVQEKWISEVMHFCAGLPIILVGCKKDLRRDPKTIDELRKTSQRPVTPEEGMAVAQKIGARHYLECSAKSGEGVREVFQYATRAALLSNVTSNPDIAGIGVRIAIYVQTCLNMGVASFLPNNTQVHRDTARSTYVLSLSLIAACIGQWKTQGLSLFDALVSTMLSSLMITFVAVNNQYIKTLGLSVNISSALFLVLWTYWGLQIWVDPASFGLDPATCSANRDTQFVVFGKSVPATNPGLRIFALVVFALAGVAALGSLLEVVSWVLKSLVHRGSVKARVHEVDRTMQRERYGIDAGAGKTRIKSLGGLPVVIYMIIMAELVVHYNGPEVVDGLAVWSFGQVLAVLLLMQQVIDIVHVVRTDQLVRRELDWRRGRTLVLVPVPTATAFRGIPTWVAVIGWGKGMAWVLSCVGFQVAISSFTESRFSPGFYREEQHFNLQIFSAYER</sequence>
<dbReference type="Pfam" id="PF00071">
    <property type="entry name" value="Ras"/>
    <property type="match status" value="1"/>
</dbReference>
<dbReference type="Pfam" id="PF08407">
    <property type="entry name" value="Chitin_synth_1N"/>
    <property type="match status" value="1"/>
</dbReference>
<dbReference type="OrthoDB" id="26569at2759"/>
<feature type="transmembrane region" description="Helical" evidence="13">
    <location>
        <begin position="658"/>
        <end position="677"/>
    </location>
</feature>
<feature type="domain" description="Fatty acid desaturase" evidence="14">
    <location>
        <begin position="556"/>
        <end position="856"/>
    </location>
</feature>
<dbReference type="EMBL" id="SSOP01000135">
    <property type="protein sequence ID" value="KAB5590935.1"/>
    <property type="molecule type" value="Genomic_DNA"/>
</dbReference>
<keyword evidence="11" id="KW-0961">Cell wall biogenesis/degradation</keyword>
<evidence type="ECO:0000256" key="13">
    <source>
        <dbReference type="SAM" id="Phobius"/>
    </source>
</evidence>
<feature type="transmembrane region" description="Helical" evidence="13">
    <location>
        <begin position="1522"/>
        <end position="1541"/>
    </location>
</feature>
<evidence type="ECO:0000256" key="10">
    <source>
        <dbReference type="ARBA" id="ARBA00023289"/>
    </source>
</evidence>
<dbReference type="InterPro" id="IPR029044">
    <property type="entry name" value="Nucleotide-diphossugar_trans"/>
</dbReference>
<keyword evidence="9" id="KW-0449">Lipoprotein</keyword>
<feature type="transmembrane region" description="Helical" evidence="13">
    <location>
        <begin position="704"/>
        <end position="724"/>
    </location>
</feature>
<dbReference type="SMART" id="SM00176">
    <property type="entry name" value="RAN"/>
    <property type="match status" value="1"/>
</dbReference>
<evidence type="ECO:0000259" key="14">
    <source>
        <dbReference type="Pfam" id="PF00487"/>
    </source>
</evidence>
<dbReference type="CDD" id="cd01870">
    <property type="entry name" value="RhoA_like"/>
    <property type="match status" value="1"/>
</dbReference>
<feature type="transmembrane region" description="Helical" evidence="13">
    <location>
        <begin position="2242"/>
        <end position="2259"/>
    </location>
</feature>
<feature type="transmembrane region" description="Helical" evidence="13">
    <location>
        <begin position="2271"/>
        <end position="2292"/>
    </location>
</feature>
<dbReference type="GO" id="GO:0005886">
    <property type="term" value="C:plasma membrane"/>
    <property type="evidence" value="ECO:0007669"/>
    <property type="project" value="UniProtKB-SubCell"/>
</dbReference>
<evidence type="ECO:0000256" key="12">
    <source>
        <dbReference type="SAM" id="MobiDB-lite"/>
    </source>
</evidence>
<dbReference type="SUPFAM" id="SSF52540">
    <property type="entry name" value="P-loop containing nucleoside triphosphate hydrolases"/>
    <property type="match status" value="1"/>
</dbReference>
<dbReference type="PROSITE" id="PS51421">
    <property type="entry name" value="RAS"/>
    <property type="match status" value="1"/>
</dbReference>
<dbReference type="SUPFAM" id="SSF53448">
    <property type="entry name" value="Nucleotide-diphospho-sugar transferases"/>
    <property type="match status" value="1"/>
</dbReference>
<keyword evidence="7" id="KW-0342">GTP-binding</keyword>
<feature type="transmembrane region" description="Helical" evidence="13">
    <location>
        <begin position="1553"/>
        <end position="1576"/>
    </location>
</feature>
<dbReference type="PRINTS" id="PR00449">
    <property type="entry name" value="RASTRNSFRMNG"/>
</dbReference>
<gene>
    <name evidence="16" type="ORF">CTheo_5629</name>
</gene>
<dbReference type="Gene3D" id="3.40.50.300">
    <property type="entry name" value="P-loop containing nucleotide triphosphate hydrolases"/>
    <property type="match status" value="1"/>
</dbReference>
<dbReference type="Pfam" id="PF00487">
    <property type="entry name" value="FA_desaturase"/>
    <property type="match status" value="2"/>
</dbReference>
<evidence type="ECO:0000256" key="4">
    <source>
        <dbReference type="ARBA" id="ARBA00022481"/>
    </source>
</evidence>
<feature type="transmembrane region" description="Helical" evidence="13">
    <location>
        <begin position="1588"/>
        <end position="1610"/>
    </location>
</feature>
<feature type="transmembrane region" description="Helical" evidence="13">
    <location>
        <begin position="513"/>
        <end position="535"/>
    </location>
</feature>
<feature type="compositionally biased region" description="Polar residues" evidence="12">
    <location>
        <begin position="989"/>
        <end position="999"/>
    </location>
</feature>
<proteinExistence type="inferred from homology"/>
<protein>
    <submittedName>
        <fullName evidence="16">Chitin synthase</fullName>
    </submittedName>
</protein>
<dbReference type="PROSITE" id="PS51419">
    <property type="entry name" value="RAB"/>
    <property type="match status" value="1"/>
</dbReference>
<dbReference type="Proteomes" id="UP000383932">
    <property type="component" value="Unassembled WGS sequence"/>
</dbReference>
<dbReference type="InterPro" id="IPR013616">
    <property type="entry name" value="Chitin_synth_N"/>
</dbReference>
<dbReference type="CDD" id="cd04190">
    <property type="entry name" value="Chitin_synth_C"/>
    <property type="match status" value="1"/>
</dbReference>
<dbReference type="InterPro" id="IPR027417">
    <property type="entry name" value="P-loop_NTPase"/>
</dbReference>
<dbReference type="SMART" id="SM00175">
    <property type="entry name" value="RAB"/>
    <property type="match status" value="1"/>
</dbReference>
<evidence type="ECO:0000256" key="11">
    <source>
        <dbReference type="ARBA" id="ARBA00023316"/>
    </source>
</evidence>
<evidence type="ECO:0000256" key="5">
    <source>
        <dbReference type="ARBA" id="ARBA00022741"/>
    </source>
</evidence>
<dbReference type="GO" id="GO:0006629">
    <property type="term" value="P:lipid metabolic process"/>
    <property type="evidence" value="ECO:0007669"/>
    <property type="project" value="InterPro"/>
</dbReference>
<evidence type="ECO:0000256" key="1">
    <source>
        <dbReference type="ARBA" id="ARBA00004193"/>
    </source>
</evidence>
<dbReference type="NCBIfam" id="TIGR00231">
    <property type="entry name" value="small_GTP"/>
    <property type="match status" value="1"/>
</dbReference>
<dbReference type="GO" id="GO:0005525">
    <property type="term" value="F:GTP binding"/>
    <property type="evidence" value="ECO:0007669"/>
    <property type="project" value="UniProtKB-KW"/>
</dbReference>
<feature type="compositionally biased region" description="Low complexity" evidence="12">
    <location>
        <begin position="955"/>
        <end position="964"/>
    </location>
</feature>
<evidence type="ECO:0000313" key="17">
    <source>
        <dbReference type="Proteomes" id="UP000383932"/>
    </source>
</evidence>
<keyword evidence="6 13" id="KW-1133">Transmembrane helix</keyword>
<evidence type="ECO:0000313" key="16">
    <source>
        <dbReference type="EMBL" id="KAB5590935.1"/>
    </source>
</evidence>
<dbReference type="GO" id="GO:0003924">
    <property type="term" value="F:GTPase activity"/>
    <property type="evidence" value="ECO:0007669"/>
    <property type="project" value="InterPro"/>
</dbReference>
<dbReference type="PANTHER" id="PTHR32100">
    <property type="entry name" value="OMEGA-6 FATTY ACID DESATURASE, CHLOROPLASTIC"/>
    <property type="match status" value="1"/>
</dbReference>
<feature type="transmembrane region" description="Helical" evidence="13">
    <location>
        <begin position="2178"/>
        <end position="2203"/>
    </location>
</feature>
<dbReference type="PROSITE" id="PS51420">
    <property type="entry name" value="RHO"/>
    <property type="match status" value="1"/>
</dbReference>
<feature type="transmembrane region" description="Helical" evidence="13">
    <location>
        <begin position="1792"/>
        <end position="1812"/>
    </location>
</feature>
<feature type="transmembrane region" description="Helical" evidence="13">
    <location>
        <begin position="264"/>
        <end position="286"/>
    </location>
</feature>
<dbReference type="Pfam" id="PF01644">
    <property type="entry name" value="Chitin_synth_1"/>
    <property type="match status" value="1"/>
</dbReference>
<dbReference type="InterPro" id="IPR001806">
    <property type="entry name" value="Small_GTPase"/>
</dbReference>
<evidence type="ECO:0000256" key="2">
    <source>
        <dbReference type="ARBA" id="ARBA00010142"/>
    </source>
</evidence>
<evidence type="ECO:0000256" key="3">
    <source>
        <dbReference type="ARBA" id="ARBA00022475"/>
    </source>
</evidence>
<keyword evidence="17" id="KW-1185">Reference proteome</keyword>
<dbReference type="CDD" id="cd22541">
    <property type="entry name" value="SP5_N"/>
    <property type="match status" value="1"/>
</dbReference>
<evidence type="ECO:0000256" key="7">
    <source>
        <dbReference type="ARBA" id="ARBA00023134"/>
    </source>
</evidence>
<evidence type="ECO:0000256" key="8">
    <source>
        <dbReference type="ARBA" id="ARBA00023136"/>
    </source>
</evidence>
<feature type="transmembrane region" description="Helical" evidence="13">
    <location>
        <begin position="2313"/>
        <end position="2333"/>
    </location>
</feature>
<comment type="caution">
    <text evidence="16">The sequence shown here is derived from an EMBL/GenBank/DDBJ whole genome shotgun (WGS) entry which is preliminary data.</text>
</comment>
<dbReference type="SMART" id="SM00174">
    <property type="entry name" value="RHO"/>
    <property type="match status" value="1"/>
</dbReference>
<keyword evidence="8 13" id="KW-0472">Membrane</keyword>
<feature type="domain" description="Fatty acid desaturase" evidence="14">
    <location>
        <begin position="103"/>
        <end position="397"/>
    </location>
</feature>
<dbReference type="InterPro" id="IPR012171">
    <property type="entry name" value="Fatty_acid_desaturase"/>
</dbReference>
<feature type="transmembrane region" description="Helical" evidence="13">
    <location>
        <begin position="555"/>
        <end position="575"/>
    </location>
</feature>
<feature type="compositionally biased region" description="Polar residues" evidence="12">
    <location>
        <begin position="1035"/>
        <end position="1048"/>
    </location>
</feature>
<feature type="transmembrane region" description="Helical" evidence="13">
    <location>
        <begin position="1766"/>
        <end position="1786"/>
    </location>
</feature>
<keyword evidence="13" id="KW-0812">Transmembrane</keyword>